<dbReference type="EMBL" id="CM056820">
    <property type="protein sequence ID" value="KAJ8615945.1"/>
    <property type="molecule type" value="Genomic_DNA"/>
</dbReference>
<evidence type="ECO:0000313" key="1">
    <source>
        <dbReference type="EMBL" id="KAJ8615945.1"/>
    </source>
</evidence>
<organism evidence="1 2">
    <name type="scientific">Persea americana</name>
    <name type="common">Avocado</name>
    <dbReference type="NCBI Taxonomy" id="3435"/>
    <lineage>
        <taxon>Eukaryota</taxon>
        <taxon>Viridiplantae</taxon>
        <taxon>Streptophyta</taxon>
        <taxon>Embryophyta</taxon>
        <taxon>Tracheophyta</taxon>
        <taxon>Spermatophyta</taxon>
        <taxon>Magnoliopsida</taxon>
        <taxon>Magnoliidae</taxon>
        <taxon>Laurales</taxon>
        <taxon>Lauraceae</taxon>
        <taxon>Persea</taxon>
    </lineage>
</organism>
<comment type="caution">
    <text evidence="1">The sequence shown here is derived from an EMBL/GenBank/DDBJ whole genome shotgun (WGS) entry which is preliminary data.</text>
</comment>
<accession>A0ACC2K4D8</accession>
<name>A0ACC2K4D8_PERAE</name>
<dbReference type="Proteomes" id="UP001234297">
    <property type="component" value="Chromosome 12"/>
</dbReference>
<proteinExistence type="predicted"/>
<protein>
    <submittedName>
        <fullName evidence="1">Uncharacterized protein</fullName>
    </submittedName>
</protein>
<evidence type="ECO:0000313" key="2">
    <source>
        <dbReference type="Proteomes" id="UP001234297"/>
    </source>
</evidence>
<gene>
    <name evidence="1" type="ORF">MRB53_035317</name>
</gene>
<sequence length="648" mass="71770">MEMRISSRNKAGFLTGTAAKPAIGDRTYDEWVTNNNRVKSWLIDSMTPPLMKRFIRLPTAKDIWDAVAKTFYDGSDETKIFDLNRRLFNTRQDGKPLSTYYTELVAIFQEIDQRSMSQEDTVQGVTHLHTAMSRLRVHIFLSGLDSAFDQVRGEILRKDPKLDLEGCYAFIRKEDQQRKTMGSSPVPPESSVMIATRPRQELAPVGPPQKPKNNRFKHNGPLVCNYCGETGHSKSRCYEIVGYPEWWDFTKKPRKNLGGKAAVVQSDITSLSEASANVTQPGTIGKTYNVSAISSNTTWIIDTGASDHMTNDPTQVSSIRKSSQPVITTANGSPSPVAGEGPVTLSKSLTLDTVLVVPSLSTPSSVIDFQTPWHKLHALVSAPSLPNLEPRIFGCVAYVHIPKHQRGKLDPCAKKCVFVGYADLKKGYRCYDPQTKTLHVTLDVSFREDEAYFSGGAFESSLQGASMVEGNQLGSEIFCEMEDIEARLAKENRQQEEVPMNVEEVPVDPAVPMICPESAESSDLPLSTSLNEETAQNAPIQPIQVRMNPNLSSSNPDNFVLELPNSIDNIEHRYPKRSNRNVPKQQYEPDIKAKGKYPIAGGLVFAALIIAVLVYCLFGVSENEAEDVQGSGWVNAMKETKGFMGLIN</sequence>
<keyword evidence="2" id="KW-1185">Reference proteome</keyword>
<reference evidence="1 2" key="1">
    <citation type="journal article" date="2022" name="Hortic Res">
        <title>A haplotype resolved chromosomal level avocado genome allows analysis of novel avocado genes.</title>
        <authorList>
            <person name="Nath O."/>
            <person name="Fletcher S.J."/>
            <person name="Hayward A."/>
            <person name="Shaw L.M."/>
            <person name="Masouleh A.K."/>
            <person name="Furtado A."/>
            <person name="Henry R.J."/>
            <person name="Mitter N."/>
        </authorList>
    </citation>
    <scope>NUCLEOTIDE SEQUENCE [LARGE SCALE GENOMIC DNA]</scope>
    <source>
        <strain evidence="2">cv. Hass</strain>
    </source>
</reference>